<evidence type="ECO:0000313" key="3">
    <source>
        <dbReference type="Proteomes" id="UP000509302"/>
    </source>
</evidence>
<feature type="region of interest" description="Disordered" evidence="1">
    <location>
        <begin position="36"/>
        <end position="65"/>
    </location>
</feature>
<dbReference type="KEGG" id="cagg:HYG79_17825"/>
<protein>
    <submittedName>
        <fullName evidence="2">Uncharacterized protein</fullName>
    </submittedName>
</protein>
<dbReference type="RefSeq" id="WP_179243416.1">
    <property type="nucleotide sequence ID" value="NZ_CP058595.1"/>
</dbReference>
<evidence type="ECO:0000256" key="1">
    <source>
        <dbReference type="SAM" id="MobiDB-lite"/>
    </source>
</evidence>
<evidence type="ECO:0000313" key="2">
    <source>
        <dbReference type="EMBL" id="QLG47138.1"/>
    </source>
</evidence>
<proteinExistence type="predicted"/>
<reference evidence="2 3" key="1">
    <citation type="journal article" date="2006" name="Int. J. Syst. Evol. Microbiol.">
        <title>Costertonia aggregata gen. nov., sp. nov., a mesophilic marine bacterium of the family Flavobacteriaceae, isolated from a mature biofilm.</title>
        <authorList>
            <person name="Kwon K.K."/>
            <person name="Lee Y.K."/>
            <person name="Lee H.K."/>
        </authorList>
    </citation>
    <scope>NUCLEOTIDE SEQUENCE [LARGE SCALE GENOMIC DNA]</scope>
    <source>
        <strain evidence="2 3">KCCM 42265</strain>
    </source>
</reference>
<organism evidence="2 3">
    <name type="scientific">Costertonia aggregata</name>
    <dbReference type="NCBI Taxonomy" id="343403"/>
    <lineage>
        <taxon>Bacteria</taxon>
        <taxon>Pseudomonadati</taxon>
        <taxon>Bacteroidota</taxon>
        <taxon>Flavobacteriia</taxon>
        <taxon>Flavobacteriales</taxon>
        <taxon>Flavobacteriaceae</taxon>
        <taxon>Costertonia</taxon>
    </lineage>
</organism>
<keyword evidence="3" id="KW-1185">Reference proteome</keyword>
<feature type="region of interest" description="Disordered" evidence="1">
    <location>
        <begin position="148"/>
        <end position="168"/>
    </location>
</feature>
<dbReference type="EMBL" id="CP058595">
    <property type="protein sequence ID" value="QLG47138.1"/>
    <property type="molecule type" value="Genomic_DNA"/>
</dbReference>
<sequence length="168" mass="19129">MRNLGKISSRHFILFFILILFGAELQAQFGRGGGFGRGGFGNGRQRNPIPQAQDNPKPPEPKTAEQIVDEEMPSIIEALSLNAFEAAVMSSTLKKYVQERIELQILELPADKMREAYEKITKRQDEELKVGLPPEKYEAFVELQKNGVNKTLKNKKREKKKKKKKSKT</sequence>
<name>A0A7H9AUI1_9FLAO</name>
<dbReference type="AlphaFoldDB" id="A0A7H9AUI1"/>
<accession>A0A7H9AUI1</accession>
<dbReference type="Proteomes" id="UP000509302">
    <property type="component" value="Chromosome"/>
</dbReference>
<gene>
    <name evidence="2" type="ORF">HYG79_17825</name>
</gene>
<feature type="compositionally biased region" description="Basic residues" evidence="1">
    <location>
        <begin position="152"/>
        <end position="168"/>
    </location>
</feature>